<feature type="modified residue" description="4-aspartylphosphate" evidence="4">
    <location>
        <position position="192"/>
    </location>
</feature>
<dbReference type="CDD" id="cd00082">
    <property type="entry name" value="HisKA"/>
    <property type="match status" value="1"/>
</dbReference>
<dbReference type="Gene3D" id="3.40.50.2300">
    <property type="match status" value="2"/>
</dbReference>
<dbReference type="SMART" id="SM00448">
    <property type="entry name" value="REC"/>
    <property type="match status" value="2"/>
</dbReference>
<reference evidence="6 7" key="1">
    <citation type="submission" date="2019-06" db="EMBL/GenBank/DDBJ databases">
        <title>Desulfobotulus mexicanus sp. nov., a novel sulfate-reducing bacterium isolated from the sediment of an alkaline crater lake in Mexico.</title>
        <authorList>
            <person name="Hirschler-Rea A."/>
        </authorList>
    </citation>
    <scope>NUCLEOTIDE SEQUENCE [LARGE SCALE GENOMIC DNA]</scope>
    <source>
        <strain evidence="6 7">PAR22N</strain>
    </source>
</reference>
<dbReference type="InterPro" id="IPR003661">
    <property type="entry name" value="HisK_dim/P_dom"/>
</dbReference>
<dbReference type="InterPro" id="IPR011006">
    <property type="entry name" value="CheY-like_superfamily"/>
</dbReference>
<dbReference type="PROSITE" id="PS50110">
    <property type="entry name" value="RESPONSE_REGULATORY"/>
    <property type="match status" value="2"/>
</dbReference>
<dbReference type="EC" id="2.7.13.3" evidence="2"/>
<keyword evidence="7" id="KW-1185">Reference proteome</keyword>
<comment type="catalytic activity">
    <reaction evidence="1">
        <text>ATP + protein L-histidine = ADP + protein N-phospho-L-histidine.</text>
        <dbReference type="EC" id="2.7.13.3"/>
    </reaction>
</comment>
<dbReference type="RefSeq" id="WP_139450782.1">
    <property type="nucleotide sequence ID" value="NZ_VDMB01000034.1"/>
</dbReference>
<dbReference type="GO" id="GO:0000155">
    <property type="term" value="F:phosphorelay sensor kinase activity"/>
    <property type="evidence" value="ECO:0007669"/>
    <property type="project" value="InterPro"/>
</dbReference>
<feature type="modified residue" description="4-aspartylphosphate" evidence="4">
    <location>
        <position position="56"/>
    </location>
</feature>
<protein>
    <recommendedName>
        <fullName evidence="2">histidine kinase</fullName>
        <ecNumber evidence="2">2.7.13.3</ecNumber>
    </recommendedName>
</protein>
<dbReference type="OrthoDB" id="9778432at2"/>
<feature type="domain" description="Response regulatory" evidence="5">
    <location>
        <begin position="141"/>
        <end position="259"/>
    </location>
</feature>
<dbReference type="Proteomes" id="UP000321899">
    <property type="component" value="Unassembled WGS sequence"/>
</dbReference>
<accession>A0A5S5MCC6</accession>
<dbReference type="InterPro" id="IPR036097">
    <property type="entry name" value="HisK_dim/P_sf"/>
</dbReference>
<evidence type="ECO:0000313" key="7">
    <source>
        <dbReference type="Proteomes" id="UP000321899"/>
    </source>
</evidence>
<dbReference type="InterPro" id="IPR050595">
    <property type="entry name" value="Bact_response_regulator"/>
</dbReference>
<dbReference type="PANTHER" id="PTHR44591">
    <property type="entry name" value="STRESS RESPONSE REGULATOR PROTEIN 1"/>
    <property type="match status" value="1"/>
</dbReference>
<gene>
    <name evidence="6" type="ORF">FIM25_15570</name>
</gene>
<feature type="domain" description="Response regulatory" evidence="5">
    <location>
        <begin position="6"/>
        <end position="131"/>
    </location>
</feature>
<dbReference type="Pfam" id="PF00512">
    <property type="entry name" value="HisKA"/>
    <property type="match status" value="1"/>
</dbReference>
<proteinExistence type="predicted"/>
<dbReference type="AlphaFoldDB" id="A0A5S5MCC6"/>
<evidence type="ECO:0000259" key="5">
    <source>
        <dbReference type="PROSITE" id="PS50110"/>
    </source>
</evidence>
<dbReference type="SMART" id="SM00388">
    <property type="entry name" value="HisKA"/>
    <property type="match status" value="1"/>
</dbReference>
<dbReference type="Gene3D" id="1.10.287.130">
    <property type="match status" value="1"/>
</dbReference>
<keyword evidence="3 4" id="KW-0597">Phosphoprotein</keyword>
<dbReference type="SUPFAM" id="SSF52172">
    <property type="entry name" value="CheY-like"/>
    <property type="match status" value="2"/>
</dbReference>
<name>A0A5S5MCC6_9BACT</name>
<sequence length="375" mass="41884">MSRPLEILVVDDSALIRKLIREELQAAGYRVSEAANGFEALARAAEPPSPDLITLDIDMPGLGGFETFRKLQEDHYRRFFTHVEDARIPIIFVTANDTLSIRQKGFALGAADFITKPFGKGDLKAAVEAILKPPQPMAGLTALVVDDSDTARNIVAENLRREGLQVSEAEDGQAACEILADREWVMDIVVTDLVMPRMDGINLCQEIRKHEAMEDAPVIFLTALADQKELLKIFASGGTDYLVKPFFKEEFLARVNVHLERTLLTRKLRKSIVELKHVHLENEKQQKLEGALGMAATICHELNQPLQKISGYSELLKNLGSSERKENLYADNILRAVEEMGNLTRKLMTLTQYRTRKYPGGESLLNLDTQDPSGS</sequence>
<dbReference type="EMBL" id="VDMB01000034">
    <property type="protein sequence ID" value="TYT73331.1"/>
    <property type="molecule type" value="Genomic_DNA"/>
</dbReference>
<evidence type="ECO:0000256" key="4">
    <source>
        <dbReference type="PROSITE-ProRule" id="PRU00169"/>
    </source>
</evidence>
<evidence type="ECO:0000256" key="2">
    <source>
        <dbReference type="ARBA" id="ARBA00012438"/>
    </source>
</evidence>
<evidence type="ECO:0000256" key="1">
    <source>
        <dbReference type="ARBA" id="ARBA00000085"/>
    </source>
</evidence>
<comment type="caution">
    <text evidence="6">The sequence shown here is derived from an EMBL/GenBank/DDBJ whole genome shotgun (WGS) entry which is preliminary data.</text>
</comment>
<dbReference type="InterPro" id="IPR001789">
    <property type="entry name" value="Sig_transdc_resp-reg_receiver"/>
</dbReference>
<dbReference type="PANTHER" id="PTHR44591:SF3">
    <property type="entry name" value="RESPONSE REGULATORY DOMAIN-CONTAINING PROTEIN"/>
    <property type="match status" value="1"/>
</dbReference>
<evidence type="ECO:0000256" key="3">
    <source>
        <dbReference type="ARBA" id="ARBA00022553"/>
    </source>
</evidence>
<organism evidence="6 7">
    <name type="scientific">Desulfobotulus mexicanus</name>
    <dbReference type="NCBI Taxonomy" id="2586642"/>
    <lineage>
        <taxon>Bacteria</taxon>
        <taxon>Pseudomonadati</taxon>
        <taxon>Thermodesulfobacteriota</taxon>
        <taxon>Desulfobacteria</taxon>
        <taxon>Desulfobacterales</taxon>
        <taxon>Desulfobacteraceae</taxon>
        <taxon>Desulfobotulus</taxon>
    </lineage>
</organism>
<dbReference type="Pfam" id="PF00072">
    <property type="entry name" value="Response_reg"/>
    <property type="match status" value="2"/>
</dbReference>
<evidence type="ECO:0000313" key="6">
    <source>
        <dbReference type="EMBL" id="TYT73331.1"/>
    </source>
</evidence>
<dbReference type="SUPFAM" id="SSF47384">
    <property type="entry name" value="Homodimeric domain of signal transducing histidine kinase"/>
    <property type="match status" value="1"/>
</dbReference>